<reference evidence="1 2" key="1">
    <citation type="submission" date="2015-01" db="EMBL/GenBank/DDBJ databases">
        <title>Evolution of Trichinella species and genotypes.</title>
        <authorList>
            <person name="Korhonen P.K."/>
            <person name="Edoardo P."/>
            <person name="Giuseppe L.R."/>
            <person name="Gasser R.B."/>
        </authorList>
    </citation>
    <scope>NUCLEOTIDE SEQUENCE [LARGE SCALE GENOMIC DNA]</scope>
    <source>
        <strain evidence="1">ISS470</strain>
    </source>
</reference>
<name>A0A0V1FCL7_TRIPS</name>
<evidence type="ECO:0000313" key="2">
    <source>
        <dbReference type="Proteomes" id="UP000054995"/>
    </source>
</evidence>
<accession>A0A0V1FCL7</accession>
<dbReference type="EMBL" id="JYDT01000131">
    <property type="protein sequence ID" value="KRY83798.1"/>
    <property type="molecule type" value="Genomic_DNA"/>
</dbReference>
<proteinExistence type="predicted"/>
<evidence type="ECO:0000313" key="1">
    <source>
        <dbReference type="EMBL" id="KRY83798.1"/>
    </source>
</evidence>
<organism evidence="1 2">
    <name type="scientific">Trichinella pseudospiralis</name>
    <name type="common">Parasitic roundworm</name>
    <dbReference type="NCBI Taxonomy" id="6337"/>
    <lineage>
        <taxon>Eukaryota</taxon>
        <taxon>Metazoa</taxon>
        <taxon>Ecdysozoa</taxon>
        <taxon>Nematoda</taxon>
        <taxon>Enoplea</taxon>
        <taxon>Dorylaimia</taxon>
        <taxon>Trichinellida</taxon>
        <taxon>Trichinellidae</taxon>
        <taxon>Trichinella</taxon>
    </lineage>
</organism>
<sequence length="87" mass="9974">MDLINFQTMPGVLHFEPAAKVKTGRRSGIEAARKLSDVQHCQHSAIQRRSELKTCWPVLKLVTRHPQNHGTVERLYGVLQDKLAIWM</sequence>
<gene>
    <name evidence="1" type="ORF">T4D_4513</name>
</gene>
<dbReference type="Proteomes" id="UP000054995">
    <property type="component" value="Unassembled WGS sequence"/>
</dbReference>
<comment type="caution">
    <text evidence="1">The sequence shown here is derived from an EMBL/GenBank/DDBJ whole genome shotgun (WGS) entry which is preliminary data.</text>
</comment>
<protein>
    <submittedName>
        <fullName evidence="1">Uncharacterized protein</fullName>
    </submittedName>
</protein>
<dbReference type="OrthoDB" id="2408293at2759"/>
<dbReference type="AlphaFoldDB" id="A0A0V1FCL7"/>
<keyword evidence="2" id="KW-1185">Reference proteome</keyword>